<dbReference type="Proteomes" id="UP000694394">
    <property type="component" value="Chromosome 18"/>
</dbReference>
<reference evidence="1" key="2">
    <citation type="submission" date="2025-08" db="UniProtKB">
        <authorList>
            <consortium name="Ensembl"/>
        </authorList>
    </citation>
    <scope>IDENTIFICATION</scope>
</reference>
<keyword evidence="2" id="KW-1185">Reference proteome</keyword>
<dbReference type="EMBL" id="ABDC03021993">
    <property type="status" value="NOT_ANNOTATED_CDS"/>
    <property type="molecule type" value="Genomic_DNA"/>
</dbReference>
<proteinExistence type="predicted"/>
<dbReference type="AlphaFoldDB" id="A0A8C5Y7S0"/>
<protein>
    <submittedName>
        <fullName evidence="1">Cadherin 26</fullName>
    </submittedName>
</protein>
<reference evidence="1" key="1">
    <citation type="submission" date="2016-12" db="EMBL/GenBank/DDBJ databases">
        <title>Mouse lemur reference genome and diversity panel.</title>
        <authorList>
            <person name="Harris R."/>
            <person name="Larsen P."/>
            <person name="Liu Y."/>
            <person name="Hughes D.S."/>
            <person name="Murali S."/>
            <person name="Raveendran M."/>
            <person name="Korchina V."/>
            <person name="Wang M."/>
            <person name="Jhangiani S."/>
            <person name="Bandaranaike D."/>
            <person name="Bellair M."/>
            <person name="Blankenburg K."/>
            <person name="Chao H."/>
            <person name="Dahdouli M."/>
            <person name="Dinh H."/>
            <person name="Doddapaneni H."/>
            <person name="English A."/>
            <person name="Firestine M."/>
            <person name="Gnanaolivu R."/>
            <person name="Gross S."/>
            <person name="Hernandez B."/>
            <person name="Javaid M."/>
            <person name="Jayaseelan J."/>
            <person name="Jones J."/>
            <person name="Khan Z."/>
            <person name="Kovar C."/>
            <person name="Kurapati P."/>
            <person name="Le B."/>
            <person name="Lee S."/>
            <person name="Li M."/>
            <person name="Mathew T."/>
            <person name="Narasimhan A."/>
            <person name="Ngo D."/>
            <person name="Nguyen L."/>
            <person name="Okwuonu G."/>
            <person name="Ongeri F."/>
            <person name="Osuji N."/>
            <person name="Pu L.-L."/>
            <person name="Puazo M."/>
            <person name="Quiroz J."/>
            <person name="Raj R."/>
            <person name="Rajbhandari K."/>
            <person name="Reid J.G."/>
            <person name="Santibanez J."/>
            <person name="Sexton D."/>
            <person name="Skinner E."/>
            <person name="Vee V."/>
            <person name="Weissenberger G."/>
            <person name="Wu Y."/>
            <person name="Xin Y."/>
            <person name="Han Y."/>
            <person name="Campbell C."/>
            <person name="Brown A."/>
            <person name="Sullivan B."/>
            <person name="Shelton J."/>
            <person name="Brown S."/>
            <person name="Dudchenko O."/>
            <person name="Machol I."/>
            <person name="Durand N."/>
            <person name="Shamim M."/>
            <person name="Lieberman A."/>
            <person name="Muzny D.M."/>
            <person name="Richards S."/>
            <person name="Yoder A."/>
            <person name="Worley K.C."/>
            <person name="Rogers J."/>
            <person name="Gibbs R.A."/>
        </authorList>
    </citation>
    <scope>NUCLEOTIDE SEQUENCE [LARGE SCALE GENOMIC DNA]</scope>
</reference>
<dbReference type="Ensembl" id="ENSMICT00000061856.1">
    <property type="protein sequence ID" value="ENSMICP00000046761.1"/>
    <property type="gene ID" value="ENSMICG00000002587.3"/>
</dbReference>
<evidence type="ECO:0000313" key="2">
    <source>
        <dbReference type="Proteomes" id="UP000694394"/>
    </source>
</evidence>
<accession>A0A8C5Y7S0</accession>
<dbReference type="GeneTree" id="ENSGT00940000161589"/>
<sequence length="125" mass="13182">MQRLLWTQSDVRGQMRAPPTHTAVAGARLSAKVYPGGAVPGRRLAPVGGRIAEMLRQKLRGVDAREDDADCQPRAYLEEGRSAGAPSLSSLAVSEQGLPPDLLDGLGWKAAALADTYAERGVSSS</sequence>
<name>A0A8C5Y7S0_MICMU</name>
<reference evidence="1" key="3">
    <citation type="submission" date="2025-09" db="UniProtKB">
        <authorList>
            <consortium name="Ensembl"/>
        </authorList>
    </citation>
    <scope>IDENTIFICATION</scope>
</reference>
<evidence type="ECO:0000313" key="1">
    <source>
        <dbReference type="Ensembl" id="ENSMICP00000046761.1"/>
    </source>
</evidence>
<gene>
    <name evidence="1" type="primary">CDH26</name>
</gene>
<organism evidence="1 2">
    <name type="scientific">Microcebus murinus</name>
    <name type="common">Gray mouse lemur</name>
    <name type="synonym">Lemur murinus</name>
    <dbReference type="NCBI Taxonomy" id="30608"/>
    <lineage>
        <taxon>Eukaryota</taxon>
        <taxon>Metazoa</taxon>
        <taxon>Chordata</taxon>
        <taxon>Craniata</taxon>
        <taxon>Vertebrata</taxon>
        <taxon>Euteleostomi</taxon>
        <taxon>Mammalia</taxon>
        <taxon>Eutheria</taxon>
        <taxon>Euarchontoglires</taxon>
        <taxon>Primates</taxon>
        <taxon>Strepsirrhini</taxon>
        <taxon>Lemuriformes</taxon>
        <taxon>Cheirogaleidae</taxon>
        <taxon>Microcebus</taxon>
    </lineage>
</organism>